<proteinExistence type="predicted"/>
<dbReference type="EMBL" id="LSSN01000375">
    <property type="protein sequence ID" value="OMJ24278.1"/>
    <property type="molecule type" value="Genomic_DNA"/>
</dbReference>
<name>A0A1R1YBM1_9FUNG</name>
<evidence type="ECO:0000256" key="1">
    <source>
        <dbReference type="SAM" id="MobiDB-lite"/>
    </source>
</evidence>
<keyword evidence="3" id="KW-1185">Reference proteome</keyword>
<evidence type="ECO:0000313" key="2">
    <source>
        <dbReference type="EMBL" id="OMJ24278.1"/>
    </source>
</evidence>
<organism evidence="2 3">
    <name type="scientific">Smittium culicis</name>
    <dbReference type="NCBI Taxonomy" id="133412"/>
    <lineage>
        <taxon>Eukaryota</taxon>
        <taxon>Fungi</taxon>
        <taxon>Fungi incertae sedis</taxon>
        <taxon>Zoopagomycota</taxon>
        <taxon>Kickxellomycotina</taxon>
        <taxon>Harpellomycetes</taxon>
        <taxon>Harpellales</taxon>
        <taxon>Legeriomycetaceae</taxon>
        <taxon>Smittium</taxon>
    </lineage>
</organism>
<comment type="caution">
    <text evidence="2">The sequence shown here is derived from an EMBL/GenBank/DDBJ whole genome shotgun (WGS) entry which is preliminary data.</text>
</comment>
<feature type="region of interest" description="Disordered" evidence="1">
    <location>
        <begin position="59"/>
        <end position="111"/>
    </location>
</feature>
<gene>
    <name evidence="2" type="ORF">AYI70_g1699</name>
</gene>
<dbReference type="OrthoDB" id="6247875at2759"/>
<feature type="compositionally biased region" description="Basic residues" evidence="1">
    <location>
        <begin position="75"/>
        <end position="85"/>
    </location>
</feature>
<feature type="compositionally biased region" description="Basic and acidic residues" evidence="1">
    <location>
        <begin position="89"/>
        <end position="110"/>
    </location>
</feature>
<reference evidence="2 3" key="1">
    <citation type="submission" date="2017-01" db="EMBL/GenBank/DDBJ databases">
        <authorList>
            <person name="Mah S.A."/>
            <person name="Swanson W.J."/>
            <person name="Moy G.W."/>
            <person name="Vacquier V.D."/>
        </authorList>
    </citation>
    <scope>NUCLEOTIDE SEQUENCE [LARGE SCALE GENOMIC DNA]</scope>
    <source>
        <strain evidence="2 3">GSMNP</strain>
    </source>
</reference>
<accession>A0A1R1YBM1</accession>
<sequence>MKNTSVDDATSKIISECTPKEIVGPDGTRYIQKIPNHYVMYIPNRYSKEMVVERLDLGNAARSKPGAPSSSKNPPAKRAKTKKQLRPAISEKPKASPRPTDIKPGPETHCHQAIGSIDTRCADPNTPVPATLNALPSATEQPRAASPAFCDYSLRGTYPASFQNTTAPFAKHTSYDQLLINNKDEKNNSNCSSSIAHLFNLNFLHPQPLQQSIQQQQQQHRPNEIIQQIPNTNTNIMQQLPISSAVTQNQSISIPQHLQYQLQIPKTKDCQQQQYLQQLHQQALYLYSSM</sequence>
<dbReference type="AlphaFoldDB" id="A0A1R1YBM1"/>
<protein>
    <submittedName>
        <fullName evidence="2">Uncharacterized protein</fullName>
    </submittedName>
</protein>
<dbReference type="Proteomes" id="UP000187283">
    <property type="component" value="Unassembled WGS sequence"/>
</dbReference>
<evidence type="ECO:0000313" key="3">
    <source>
        <dbReference type="Proteomes" id="UP000187283"/>
    </source>
</evidence>